<accession>A0A9P5RXX5</accession>
<keyword evidence="3" id="KW-1185">Reference proteome</keyword>
<gene>
    <name evidence="2" type="ORF">BG015_009262</name>
</gene>
<proteinExistence type="predicted"/>
<dbReference type="OrthoDB" id="2435038at2759"/>
<evidence type="ECO:0000313" key="3">
    <source>
        <dbReference type="Proteomes" id="UP000748756"/>
    </source>
</evidence>
<dbReference type="EMBL" id="JAAAUQ010000590">
    <property type="protein sequence ID" value="KAF9148970.1"/>
    <property type="molecule type" value="Genomic_DNA"/>
</dbReference>
<feature type="compositionally biased region" description="Basic and acidic residues" evidence="1">
    <location>
        <begin position="1"/>
        <end position="11"/>
    </location>
</feature>
<dbReference type="Proteomes" id="UP000748756">
    <property type="component" value="Unassembled WGS sequence"/>
</dbReference>
<reference evidence="2" key="1">
    <citation type="journal article" date="2020" name="Fungal Divers.">
        <title>Resolving the Mortierellaceae phylogeny through synthesis of multi-gene phylogenetics and phylogenomics.</title>
        <authorList>
            <person name="Vandepol N."/>
            <person name="Liber J."/>
            <person name="Desiro A."/>
            <person name="Na H."/>
            <person name="Kennedy M."/>
            <person name="Barry K."/>
            <person name="Grigoriev I.V."/>
            <person name="Miller A.N."/>
            <person name="O'Donnell K."/>
            <person name="Stajich J.E."/>
            <person name="Bonito G."/>
        </authorList>
    </citation>
    <scope>NUCLEOTIDE SEQUENCE</scope>
    <source>
        <strain evidence="2">NRRL 6426</strain>
    </source>
</reference>
<evidence type="ECO:0000256" key="1">
    <source>
        <dbReference type="SAM" id="MobiDB-lite"/>
    </source>
</evidence>
<sequence length="727" mass="77897">MNYEKVGDVPRSRKTAPYTARSKQDQMSVHSTPVHAQYAVTAVAVHFPGHHCGSQFSSSCEYTESTLYRCTSGHLPVVEKECGDGKCSANIKNTSKAGDDSYVDKCACQEVSVPVCVFSFPADCKYNNKTPMSCGKQGDIPVVSEICTSYCDVIASAQDVCAFDPCACRRVGDTYGKSFPANCGYLADSLYTCATNRTLPIKKSACQSSEICRMDPGGVDVCEANRVCDCVSTETVWTDRFSADCAKPTNSLATCPTGTVTACSNGCATGDCGFARCNYVDNSIVELKLVSGRLLMMFVRILASAEAQALYVDRRSRRAAAWLVAPCTTVQRSSNGPDHQALLPTNSLIKVVCTPLIATLNEVSANLVAAKDDLTILAQTTAPAEATTEHALRLSAIVQVDFRTLNFTTNAVLNSSLPDFAELDPATDYTGVLALYRNIAAAANTKATQTSAAITKGMTSQLATITSALENMLTTGDTTTLRATGQTFGALIGTMTGNFAKQHWLLPHRGSLIIAPLLAVLKALVINLQNGLATSIGGAVSIFNGILQMINIVSPDDQNNSIRDYLFRLVGLLGIPTECGEDRSNCTSLIQIIRMLTNTMFTTIATIPVAEALIATTLNPLINGALSSASRTSISVSYTALSTGLSAVEWVSFFGTIATPFWYMLEVTKEVADCLSVGRNTTTTTKLELSDGVEKMMLLGLDGQEQQQQQQQQLEMVEQPERMLAED</sequence>
<protein>
    <submittedName>
        <fullName evidence="2">Uncharacterized protein</fullName>
    </submittedName>
</protein>
<feature type="region of interest" description="Disordered" evidence="1">
    <location>
        <begin position="1"/>
        <end position="29"/>
    </location>
</feature>
<organism evidence="2 3">
    <name type="scientific">Linnemannia schmuckeri</name>
    <dbReference type="NCBI Taxonomy" id="64567"/>
    <lineage>
        <taxon>Eukaryota</taxon>
        <taxon>Fungi</taxon>
        <taxon>Fungi incertae sedis</taxon>
        <taxon>Mucoromycota</taxon>
        <taxon>Mortierellomycotina</taxon>
        <taxon>Mortierellomycetes</taxon>
        <taxon>Mortierellales</taxon>
        <taxon>Mortierellaceae</taxon>
        <taxon>Linnemannia</taxon>
    </lineage>
</organism>
<name>A0A9P5RXX5_9FUNG</name>
<dbReference type="AlphaFoldDB" id="A0A9P5RXX5"/>
<comment type="caution">
    <text evidence="2">The sequence shown here is derived from an EMBL/GenBank/DDBJ whole genome shotgun (WGS) entry which is preliminary data.</text>
</comment>
<evidence type="ECO:0000313" key="2">
    <source>
        <dbReference type="EMBL" id="KAF9148970.1"/>
    </source>
</evidence>